<organism evidence="3 4">
    <name type="scientific">Crassostrea virginica</name>
    <name type="common">Eastern oyster</name>
    <dbReference type="NCBI Taxonomy" id="6565"/>
    <lineage>
        <taxon>Eukaryota</taxon>
        <taxon>Metazoa</taxon>
        <taxon>Spiralia</taxon>
        <taxon>Lophotrochozoa</taxon>
        <taxon>Mollusca</taxon>
        <taxon>Bivalvia</taxon>
        <taxon>Autobranchia</taxon>
        <taxon>Pteriomorphia</taxon>
        <taxon>Ostreida</taxon>
        <taxon>Ostreoidea</taxon>
        <taxon>Ostreidae</taxon>
        <taxon>Crassostrea</taxon>
    </lineage>
</organism>
<evidence type="ECO:0000313" key="4">
    <source>
        <dbReference type="RefSeq" id="XP_022309907.1"/>
    </source>
</evidence>
<dbReference type="PANTHER" id="PTHR14454:SF11">
    <property type="entry name" value="SERRANO, ISOFORM F"/>
    <property type="match status" value="1"/>
</dbReference>
<name>A0A8B8C2K0_CRAVI</name>
<dbReference type="PANTHER" id="PTHR14454">
    <property type="entry name" value="GRB2-ASSOCIATED AND REGULATOR OF MAPK PROTEIN FAMILY MEMBER"/>
    <property type="match status" value="1"/>
</dbReference>
<feature type="region of interest" description="Disordered" evidence="1">
    <location>
        <begin position="249"/>
        <end position="275"/>
    </location>
</feature>
<reference evidence="3" key="1">
    <citation type="submission" date="2024-06" db="UniProtKB">
        <authorList>
            <consortium name="RefSeq"/>
        </authorList>
    </citation>
    <scope>NUCLEOTIDE SEQUENCE [LARGE SCALE GENOMIC DNA]</scope>
</reference>
<dbReference type="InterPro" id="IPR001660">
    <property type="entry name" value="SAM"/>
</dbReference>
<gene>
    <name evidence="4" type="primary">LOC111115428</name>
</gene>
<dbReference type="Gene3D" id="1.10.150.50">
    <property type="entry name" value="Transcription Factor, Ets-1"/>
    <property type="match status" value="1"/>
</dbReference>
<dbReference type="AlphaFoldDB" id="A0A8B8C2K0"/>
<keyword evidence="3" id="KW-1185">Reference proteome</keyword>
<dbReference type="OrthoDB" id="6077228at2759"/>
<dbReference type="SUPFAM" id="SSF47769">
    <property type="entry name" value="SAM/Pointed domain"/>
    <property type="match status" value="1"/>
</dbReference>
<evidence type="ECO:0000313" key="3">
    <source>
        <dbReference type="Proteomes" id="UP000694844"/>
    </source>
</evidence>
<dbReference type="KEGG" id="cvn:111115428"/>
<accession>A0A8B8C2K0</accession>
<dbReference type="Pfam" id="PF00536">
    <property type="entry name" value="SAM_1"/>
    <property type="match status" value="1"/>
</dbReference>
<dbReference type="Proteomes" id="UP000694844">
    <property type="component" value="Chromosome 1"/>
</dbReference>
<dbReference type="InterPro" id="IPR052281">
    <property type="entry name" value="GAREM"/>
</dbReference>
<dbReference type="RefSeq" id="XP_022309907.1">
    <property type="nucleotide sequence ID" value="XM_022454199.1"/>
</dbReference>
<sequence>MAEEVMEFVDVYKLYKIDTSEELALPEFYAKHKDNLPMFIIVSGGYYGQTKYDDMSTDQLMRFHCCHSVRRVLAKEPTEANDIKLEYLSIPVNSSYLFQMVKTRTQLSDPMTMSEILEKKEFPILIQFSTEQIIPDEGKNRDGSPASFLIIASHEEHFIQGNYLLNGKISKDTAAVSLCPMISVTPISGYNSEPQEEFDNFIKEMDDFVAKNCAYPESNCDLRIKKYNILDPQIKDVVRSDAVFPSGIYGDTGERLPAPPLPARSKSLKLKNPSNVQNEDDLYEHYVKIKDVHRSKSSESYSKLEELQSGESPTSSSNTAALARFHNSNLSVKDVGDILKKLHLGKYVKKFKSEMIDGEILKEITRTILINDFNFSHVEAIRLEKFIASGHCPE</sequence>
<evidence type="ECO:0000256" key="1">
    <source>
        <dbReference type="SAM" id="MobiDB-lite"/>
    </source>
</evidence>
<protein>
    <submittedName>
        <fullName evidence="4">Uncharacterized protein LOC111115428 isoform X1</fullName>
    </submittedName>
</protein>
<dbReference type="InterPro" id="IPR013761">
    <property type="entry name" value="SAM/pointed_sf"/>
</dbReference>
<dbReference type="GeneID" id="111115428"/>
<reference evidence="4" key="2">
    <citation type="submission" date="2025-08" db="UniProtKB">
        <authorList>
            <consortium name="RefSeq"/>
        </authorList>
    </citation>
    <scope>IDENTIFICATION</scope>
    <source>
        <tissue evidence="4">Whole sample</tissue>
    </source>
</reference>
<feature type="domain" description="SAM" evidence="2">
    <location>
        <begin position="331"/>
        <end position="369"/>
    </location>
</feature>
<evidence type="ECO:0000259" key="2">
    <source>
        <dbReference type="Pfam" id="PF00536"/>
    </source>
</evidence>
<proteinExistence type="predicted"/>